<dbReference type="GO" id="GO:0004222">
    <property type="term" value="F:metalloendopeptidase activity"/>
    <property type="evidence" value="ECO:0007669"/>
    <property type="project" value="TreeGrafter"/>
</dbReference>
<dbReference type="SUPFAM" id="SSF51261">
    <property type="entry name" value="Duplicated hybrid motif"/>
    <property type="match status" value="1"/>
</dbReference>
<proteinExistence type="predicted"/>
<dbReference type="EMBL" id="SHBF01000003">
    <property type="protein sequence ID" value="RZO28345.1"/>
    <property type="molecule type" value="Genomic_DNA"/>
</dbReference>
<feature type="domain" description="M23ase beta-sheet core" evidence="1">
    <location>
        <begin position="154"/>
        <end position="248"/>
    </location>
</feature>
<dbReference type="InterPro" id="IPR050570">
    <property type="entry name" value="Cell_wall_metabolism_enzyme"/>
</dbReference>
<reference evidence="2 3" key="1">
    <citation type="submission" date="2019-02" db="EMBL/GenBank/DDBJ databases">
        <title>Prokaryotic population dynamics and viral predation in marine succession experiment using metagenomics: the confinement effect.</title>
        <authorList>
            <person name="Haro-Moreno J.M."/>
            <person name="Rodriguez-Valera F."/>
            <person name="Lopez-Perez M."/>
        </authorList>
    </citation>
    <scope>NUCLEOTIDE SEQUENCE [LARGE SCALE GENOMIC DNA]</scope>
    <source>
        <strain evidence="2">MED-G160</strain>
    </source>
</reference>
<dbReference type="CDD" id="cd12797">
    <property type="entry name" value="M23_peptidase"/>
    <property type="match status" value="1"/>
</dbReference>
<dbReference type="PANTHER" id="PTHR21666:SF270">
    <property type="entry name" value="MUREIN HYDROLASE ACTIVATOR ENVC"/>
    <property type="match status" value="1"/>
</dbReference>
<sequence>MRNKIKNSSLCYICLISFFINAERFGDPGEIIAIKASSNDLDKYLTVEINETLYKLIPLPFEKQNDSIYVDGEKININQKDFGESRITIENNSMVNLSKEDSDRTYKESKIIQKALNNYSKFLVPDLNFMNPVEGIISSRYGKKRYINDEPRSPHLSLDIAAAEGTKIVSPSRGKVILVGDFFYAGNYIIIDHGFGLISSYSHLSSVLVDENELIEKGQKIGEVGSTGRVTGPHLHWTVYLNKERINPESIIQDNFLESLL</sequence>
<gene>
    <name evidence="2" type="ORF">EVA93_00970</name>
</gene>
<name>A0A520N4K9_9GAMM</name>
<dbReference type="InterPro" id="IPR011055">
    <property type="entry name" value="Dup_hybrid_motif"/>
</dbReference>
<dbReference type="AlphaFoldDB" id="A0A520N4K9"/>
<dbReference type="Proteomes" id="UP000318710">
    <property type="component" value="Unassembled WGS sequence"/>
</dbReference>
<evidence type="ECO:0000313" key="2">
    <source>
        <dbReference type="EMBL" id="RZO28345.1"/>
    </source>
</evidence>
<dbReference type="Gene3D" id="2.70.70.10">
    <property type="entry name" value="Glucose Permease (Domain IIA)"/>
    <property type="match status" value="1"/>
</dbReference>
<protein>
    <submittedName>
        <fullName evidence="2">M23 family metallopeptidase</fullName>
    </submittedName>
</protein>
<evidence type="ECO:0000259" key="1">
    <source>
        <dbReference type="Pfam" id="PF01551"/>
    </source>
</evidence>
<comment type="caution">
    <text evidence="2">The sequence shown here is derived from an EMBL/GenBank/DDBJ whole genome shotgun (WGS) entry which is preliminary data.</text>
</comment>
<dbReference type="Pfam" id="PF01551">
    <property type="entry name" value="Peptidase_M23"/>
    <property type="match status" value="1"/>
</dbReference>
<accession>A0A520N4K9</accession>
<organism evidence="2 3">
    <name type="scientific">SAR86 cluster bacterium</name>
    <dbReference type="NCBI Taxonomy" id="2030880"/>
    <lineage>
        <taxon>Bacteria</taxon>
        <taxon>Pseudomonadati</taxon>
        <taxon>Pseudomonadota</taxon>
        <taxon>Gammaproteobacteria</taxon>
        <taxon>SAR86 cluster</taxon>
    </lineage>
</organism>
<evidence type="ECO:0000313" key="3">
    <source>
        <dbReference type="Proteomes" id="UP000318710"/>
    </source>
</evidence>
<dbReference type="PANTHER" id="PTHR21666">
    <property type="entry name" value="PEPTIDASE-RELATED"/>
    <property type="match status" value="1"/>
</dbReference>
<dbReference type="InterPro" id="IPR016047">
    <property type="entry name" value="M23ase_b-sheet_dom"/>
</dbReference>